<dbReference type="EMBL" id="FOIM01000006">
    <property type="protein sequence ID" value="SET43613.1"/>
    <property type="molecule type" value="Genomic_DNA"/>
</dbReference>
<feature type="transmembrane region" description="Helical" evidence="11">
    <location>
        <begin position="171"/>
        <end position="190"/>
    </location>
</feature>
<evidence type="ECO:0000256" key="11">
    <source>
        <dbReference type="SAM" id="Phobius"/>
    </source>
</evidence>
<name>A0A1I0EEA6_9FIRM</name>
<comment type="subcellular location">
    <subcellularLocation>
        <location evidence="1">Cell membrane</location>
        <topology evidence="1">Multi-pass membrane protein</topology>
    </subcellularLocation>
</comment>
<evidence type="ECO:0000256" key="9">
    <source>
        <dbReference type="ARBA" id="ARBA00035611"/>
    </source>
</evidence>
<dbReference type="GO" id="GO:0022857">
    <property type="term" value="F:transmembrane transporter activity"/>
    <property type="evidence" value="ECO:0007669"/>
    <property type="project" value="InterPro"/>
</dbReference>
<dbReference type="GO" id="GO:0005886">
    <property type="term" value="C:plasma membrane"/>
    <property type="evidence" value="ECO:0007669"/>
    <property type="project" value="UniProtKB-SubCell"/>
</dbReference>
<protein>
    <recommendedName>
        <fullName evidence="10">Xylose transport system permease protein XylH</fullName>
    </recommendedName>
</protein>
<dbReference type="PANTHER" id="PTHR32196:SF32">
    <property type="entry name" value="XYLOSE TRANSPORT SYSTEM PERMEASE PROTEIN XYLH"/>
    <property type="match status" value="1"/>
</dbReference>
<dbReference type="PANTHER" id="PTHR32196">
    <property type="entry name" value="ABC TRANSPORTER PERMEASE PROTEIN YPHD-RELATED-RELATED"/>
    <property type="match status" value="1"/>
</dbReference>
<feature type="transmembrane region" description="Helical" evidence="11">
    <location>
        <begin position="282"/>
        <end position="300"/>
    </location>
</feature>
<evidence type="ECO:0000256" key="3">
    <source>
        <dbReference type="ARBA" id="ARBA00022475"/>
    </source>
</evidence>
<feature type="transmembrane region" description="Helical" evidence="11">
    <location>
        <begin position="42"/>
        <end position="64"/>
    </location>
</feature>
<proteinExistence type="predicted"/>
<feature type="transmembrane region" description="Helical" evidence="11">
    <location>
        <begin position="96"/>
        <end position="121"/>
    </location>
</feature>
<dbReference type="Pfam" id="PF02653">
    <property type="entry name" value="BPD_transp_2"/>
    <property type="match status" value="1"/>
</dbReference>
<keyword evidence="7 11" id="KW-1133">Transmembrane helix</keyword>
<evidence type="ECO:0000256" key="7">
    <source>
        <dbReference type="ARBA" id="ARBA00022989"/>
    </source>
</evidence>
<comment type="function">
    <text evidence="9">Part of the binding-protein-dependent transport system for D-xylose. Probably responsible for the translocation of the substrate across the membrane.</text>
</comment>
<evidence type="ECO:0000313" key="12">
    <source>
        <dbReference type="EMBL" id="SET43613.1"/>
    </source>
</evidence>
<feature type="transmembrane region" description="Helical" evidence="11">
    <location>
        <begin position="235"/>
        <end position="253"/>
    </location>
</feature>
<dbReference type="RefSeq" id="WP_092362122.1">
    <property type="nucleotide sequence ID" value="NZ_FOIM01000006.1"/>
</dbReference>
<evidence type="ECO:0000256" key="6">
    <source>
        <dbReference type="ARBA" id="ARBA00022692"/>
    </source>
</evidence>
<evidence type="ECO:0000256" key="4">
    <source>
        <dbReference type="ARBA" id="ARBA00022519"/>
    </source>
</evidence>
<dbReference type="InterPro" id="IPR001851">
    <property type="entry name" value="ABC_transp_permease"/>
</dbReference>
<reference evidence="13" key="1">
    <citation type="submission" date="2016-10" db="EMBL/GenBank/DDBJ databases">
        <authorList>
            <person name="Varghese N."/>
            <person name="Submissions S."/>
        </authorList>
    </citation>
    <scope>NUCLEOTIDE SEQUENCE [LARGE SCALE GENOMIC DNA]</scope>
    <source>
        <strain evidence="13">NLAE-zl-G277</strain>
    </source>
</reference>
<dbReference type="STRING" id="460384.SAMN05216313_10685"/>
<organism evidence="12 13">
    <name type="scientific">Enterocloster lavalensis</name>
    <dbReference type="NCBI Taxonomy" id="460384"/>
    <lineage>
        <taxon>Bacteria</taxon>
        <taxon>Bacillati</taxon>
        <taxon>Bacillota</taxon>
        <taxon>Clostridia</taxon>
        <taxon>Lachnospirales</taxon>
        <taxon>Lachnospiraceae</taxon>
        <taxon>Enterocloster</taxon>
    </lineage>
</organism>
<evidence type="ECO:0000256" key="8">
    <source>
        <dbReference type="ARBA" id="ARBA00023136"/>
    </source>
</evidence>
<keyword evidence="3" id="KW-1003">Cell membrane</keyword>
<keyword evidence="8 11" id="KW-0472">Membrane</keyword>
<sequence length="387" mass="41385">MQDLKAMLKKRARQNGMLVVVLVIVLFFQVITKGVILRPMNIANLVMQNAYVIILATGMMCCILTGGNVDLSVGSLCAFSGALCGLLMIGKGLNTWLVLMIVFGVAILIGVWNGGSIARFAVPPYIATLASQLIFRGGTYIVLKGVSYTTYPPEFLMLTTGFIPDFFGGKTLHITTMLLGIAACVICVLLDVKKRARKRKYKLEVSGVPFFVGRQALICGVILWFTYSLAAYKGMPVVLISVALIVLIYNFILEKTVAGRNLYAVCGNRKAARLSGINDDRVLFIVYLNMSVLAAIAGIVFTARMNSCSTMIGNGFEGDAIAACFIGGASPATGSGTILGALIGALVIGVLNNGMSIMGVQSDVQMCVKGLVLMIAVVFDQMQRKGR</sequence>
<feature type="transmembrane region" description="Helical" evidence="11">
    <location>
        <begin position="320"/>
        <end position="351"/>
    </location>
</feature>
<keyword evidence="13" id="KW-1185">Reference proteome</keyword>
<dbReference type="Proteomes" id="UP000198508">
    <property type="component" value="Unassembled WGS sequence"/>
</dbReference>
<dbReference type="CDD" id="cd06579">
    <property type="entry name" value="TM_PBP1_transp_AraH_like"/>
    <property type="match status" value="1"/>
</dbReference>
<dbReference type="AlphaFoldDB" id="A0A1I0EEA6"/>
<feature type="transmembrane region" description="Helical" evidence="11">
    <location>
        <begin position="211"/>
        <end position="229"/>
    </location>
</feature>
<evidence type="ECO:0000256" key="1">
    <source>
        <dbReference type="ARBA" id="ARBA00004651"/>
    </source>
</evidence>
<accession>A0A1I0EEA6</accession>
<keyword evidence="2" id="KW-0813">Transport</keyword>
<evidence type="ECO:0000256" key="2">
    <source>
        <dbReference type="ARBA" id="ARBA00022448"/>
    </source>
</evidence>
<keyword evidence="4" id="KW-0997">Cell inner membrane</keyword>
<evidence type="ECO:0000256" key="5">
    <source>
        <dbReference type="ARBA" id="ARBA00022597"/>
    </source>
</evidence>
<keyword evidence="6 11" id="KW-0812">Transmembrane</keyword>
<evidence type="ECO:0000256" key="10">
    <source>
        <dbReference type="ARBA" id="ARBA00035686"/>
    </source>
</evidence>
<evidence type="ECO:0000313" key="13">
    <source>
        <dbReference type="Proteomes" id="UP000198508"/>
    </source>
</evidence>
<gene>
    <name evidence="12" type="ORF">SAMN05216313_10685</name>
</gene>
<keyword evidence="5 12" id="KW-0762">Sugar transport</keyword>